<gene>
    <name evidence="2" type="ORF">MICPUN_61582</name>
</gene>
<dbReference type="AlphaFoldDB" id="C1ECY0"/>
<feature type="transmembrane region" description="Helical" evidence="1">
    <location>
        <begin position="463"/>
        <end position="490"/>
    </location>
</feature>
<evidence type="ECO:0000256" key="1">
    <source>
        <dbReference type="SAM" id="Phobius"/>
    </source>
</evidence>
<sequence>MTAVRATPFLRGGHDIARATKPRRVERRERVEERGRLPRIAATVRGRSTCAAARARQQLSSSPSPASTRLFSGARVRVASERRGDSARCDVFGAGLAHVAWPLVQPTDQFGMWAAMLAASSFGLWGAKQRWGSKLGGAPLISTLCALVLANTGVIPHSAPAFAVVNKFILPLAIPLLLFTADLKRVMTCTGRVLWAFCVGTVGTALGSMLAFSIVPMSGLGEHAWTMAAALMARHVGGAVNYVAVAGILDIPPNLVAAGLAADNLMTAVYFSALFRFARETPAPEIDQAYDLKDPSHGVARDEAKADVILKARLSNAFEVNKGSYALTTAAAICAFGTYVAGAANVGAQWIIPIVTLTTVALATLFPKKVGGLAPSGEALASLAMQMFFVVIGASGSIRQMVSTAPALFFFSFVQVMTHLYFTVHAGEKLGMSRADLLIASNANVGGPTTAAAMAASKGWRSLVVPAMLTGVLGYAVATFVGVGFGYAVLSKMPLR</sequence>
<dbReference type="Proteomes" id="UP000002009">
    <property type="component" value="Chromosome 9"/>
</dbReference>
<keyword evidence="1" id="KW-1133">Transmembrane helix</keyword>
<dbReference type="InParanoid" id="C1ECY0"/>
<dbReference type="PANTHER" id="PTHR34289">
    <property type="entry name" value="PROTEIN, PUTATIVE (DUF819)-RELATED"/>
    <property type="match status" value="1"/>
</dbReference>
<evidence type="ECO:0008006" key="4">
    <source>
        <dbReference type="Google" id="ProtNLM"/>
    </source>
</evidence>
<dbReference type="RefSeq" id="XP_002504725.1">
    <property type="nucleotide sequence ID" value="XM_002504679.1"/>
</dbReference>
<proteinExistence type="predicted"/>
<evidence type="ECO:0000313" key="2">
    <source>
        <dbReference type="EMBL" id="ACO65983.1"/>
    </source>
</evidence>
<dbReference type="GeneID" id="8246267"/>
<organism evidence="2 3">
    <name type="scientific">Micromonas commoda (strain RCC299 / NOUM17 / CCMP2709)</name>
    <name type="common">Picoplanktonic green alga</name>
    <dbReference type="NCBI Taxonomy" id="296587"/>
    <lineage>
        <taxon>Eukaryota</taxon>
        <taxon>Viridiplantae</taxon>
        <taxon>Chlorophyta</taxon>
        <taxon>Mamiellophyceae</taxon>
        <taxon>Mamiellales</taxon>
        <taxon>Mamiellaceae</taxon>
        <taxon>Micromonas</taxon>
    </lineage>
</organism>
<feature type="transmembrane region" description="Helical" evidence="1">
    <location>
        <begin position="404"/>
        <end position="424"/>
    </location>
</feature>
<dbReference type="EMBL" id="CP001329">
    <property type="protein sequence ID" value="ACO65983.1"/>
    <property type="molecule type" value="Genomic_DNA"/>
</dbReference>
<dbReference type="OrthoDB" id="498517at2759"/>
<dbReference type="KEGG" id="mis:MICPUN_61582"/>
<dbReference type="eggNOG" id="ENOG502QQM4">
    <property type="taxonomic scope" value="Eukaryota"/>
</dbReference>
<keyword evidence="1" id="KW-0472">Membrane</keyword>
<name>C1ECY0_MICCC</name>
<protein>
    <recommendedName>
        <fullName evidence="4">DUF819 protein</fullName>
    </recommendedName>
</protein>
<dbReference type="STRING" id="296587.C1ECY0"/>
<dbReference type="Pfam" id="PF05684">
    <property type="entry name" value="DUF819"/>
    <property type="match status" value="1"/>
</dbReference>
<keyword evidence="1" id="KW-0812">Transmembrane</keyword>
<feature type="transmembrane region" description="Helical" evidence="1">
    <location>
        <begin position="379"/>
        <end position="398"/>
    </location>
</feature>
<reference evidence="2 3" key="1">
    <citation type="journal article" date="2009" name="Science">
        <title>Green evolution and dynamic adaptations revealed by genomes of the marine picoeukaryotes Micromonas.</title>
        <authorList>
            <person name="Worden A.Z."/>
            <person name="Lee J.H."/>
            <person name="Mock T."/>
            <person name="Rouze P."/>
            <person name="Simmons M.P."/>
            <person name="Aerts A.L."/>
            <person name="Allen A.E."/>
            <person name="Cuvelier M.L."/>
            <person name="Derelle E."/>
            <person name="Everett M.V."/>
            <person name="Foulon E."/>
            <person name="Grimwood J."/>
            <person name="Gundlach H."/>
            <person name="Henrissat B."/>
            <person name="Napoli C."/>
            <person name="McDonald S.M."/>
            <person name="Parker M.S."/>
            <person name="Rombauts S."/>
            <person name="Salamov A."/>
            <person name="Von Dassow P."/>
            <person name="Badger J.H."/>
            <person name="Coutinho P.M."/>
            <person name="Demir E."/>
            <person name="Dubchak I."/>
            <person name="Gentemann C."/>
            <person name="Eikrem W."/>
            <person name="Gready J.E."/>
            <person name="John U."/>
            <person name="Lanier W."/>
            <person name="Lindquist E.A."/>
            <person name="Lucas S."/>
            <person name="Mayer K.F."/>
            <person name="Moreau H."/>
            <person name="Not F."/>
            <person name="Otillar R."/>
            <person name="Panaud O."/>
            <person name="Pangilinan J."/>
            <person name="Paulsen I."/>
            <person name="Piegu B."/>
            <person name="Poliakov A."/>
            <person name="Robbens S."/>
            <person name="Schmutz J."/>
            <person name="Toulza E."/>
            <person name="Wyss T."/>
            <person name="Zelensky A."/>
            <person name="Zhou K."/>
            <person name="Armbrust E.V."/>
            <person name="Bhattacharya D."/>
            <person name="Goodenough U.W."/>
            <person name="Van de Peer Y."/>
            <person name="Grigoriev I.V."/>
        </authorList>
    </citation>
    <scope>NUCLEOTIDE SEQUENCE [LARGE SCALE GENOMIC DNA]</scope>
    <source>
        <strain evidence="3">RCC299 / NOUM17</strain>
    </source>
</reference>
<feature type="transmembrane region" description="Helical" evidence="1">
    <location>
        <begin position="135"/>
        <end position="155"/>
    </location>
</feature>
<dbReference type="InterPro" id="IPR008537">
    <property type="entry name" value="DUF819"/>
</dbReference>
<feature type="transmembrane region" description="Helical" evidence="1">
    <location>
        <begin position="161"/>
        <end position="181"/>
    </location>
</feature>
<evidence type="ECO:0000313" key="3">
    <source>
        <dbReference type="Proteomes" id="UP000002009"/>
    </source>
</evidence>
<dbReference type="OMA" id="MFWLVPF"/>
<feature type="transmembrane region" description="Helical" evidence="1">
    <location>
        <begin position="193"/>
        <end position="215"/>
    </location>
</feature>
<dbReference type="PANTHER" id="PTHR34289:SF3">
    <property type="entry name" value="PROTEIN, PUTATIVE (DUF819)-RELATED"/>
    <property type="match status" value="1"/>
</dbReference>
<keyword evidence="3" id="KW-1185">Reference proteome</keyword>
<accession>C1ECY0</accession>
<dbReference type="FunCoup" id="C1ECY0">
    <property type="interactions" value="48"/>
</dbReference>
<feature type="transmembrane region" description="Helical" evidence="1">
    <location>
        <begin position="323"/>
        <end position="344"/>
    </location>
</feature>